<keyword evidence="2" id="KW-1185">Reference proteome</keyword>
<name>A0ABY6JZI3_9ARAC</name>
<accession>A0ABY6JZI3</accession>
<dbReference type="Proteomes" id="UP001235939">
    <property type="component" value="Chromosome 01"/>
</dbReference>
<gene>
    <name evidence="1" type="ORF">LAZ67_1007408</name>
</gene>
<evidence type="ECO:0008006" key="3">
    <source>
        <dbReference type="Google" id="ProtNLM"/>
    </source>
</evidence>
<dbReference type="EMBL" id="CP092863">
    <property type="protein sequence ID" value="UYV62001.1"/>
    <property type="molecule type" value="Genomic_DNA"/>
</dbReference>
<organism evidence="1 2">
    <name type="scientific">Cordylochernes scorpioides</name>
    <dbReference type="NCBI Taxonomy" id="51811"/>
    <lineage>
        <taxon>Eukaryota</taxon>
        <taxon>Metazoa</taxon>
        <taxon>Ecdysozoa</taxon>
        <taxon>Arthropoda</taxon>
        <taxon>Chelicerata</taxon>
        <taxon>Arachnida</taxon>
        <taxon>Pseudoscorpiones</taxon>
        <taxon>Cheliferoidea</taxon>
        <taxon>Chernetidae</taxon>
        <taxon>Cordylochernes</taxon>
    </lineage>
</organism>
<evidence type="ECO:0000313" key="1">
    <source>
        <dbReference type="EMBL" id="UYV62001.1"/>
    </source>
</evidence>
<reference evidence="1 2" key="1">
    <citation type="submission" date="2022-01" db="EMBL/GenBank/DDBJ databases">
        <title>A chromosomal length assembly of Cordylochernes scorpioides.</title>
        <authorList>
            <person name="Zeh D."/>
            <person name="Zeh J."/>
        </authorList>
    </citation>
    <scope>NUCLEOTIDE SEQUENCE [LARGE SCALE GENOMIC DNA]</scope>
    <source>
        <strain evidence="1">IN4F17</strain>
        <tissue evidence="1">Whole Body</tissue>
    </source>
</reference>
<evidence type="ECO:0000313" key="2">
    <source>
        <dbReference type="Proteomes" id="UP001235939"/>
    </source>
</evidence>
<protein>
    <recommendedName>
        <fullName evidence="3">Mos1 transposase HTH domain-containing protein</fullName>
    </recommendedName>
</protein>
<proteinExistence type="predicted"/>
<sequence>MHRPEIEPGAPAWQASILPLNQKQTDCTTLEQHAVIRFLNAEGIQTSQICQKMKNIYGESCLSKKKHL</sequence>